<dbReference type="PRINTS" id="PR01264">
    <property type="entry name" value="MECHCHANNEL"/>
</dbReference>
<feature type="transmembrane region" description="Helical" evidence="9">
    <location>
        <begin position="65"/>
        <end position="90"/>
    </location>
</feature>
<comment type="subunit">
    <text evidence="9">Homopentamer.</text>
</comment>
<comment type="function">
    <text evidence="9">Channel that opens in response to stretch forces in the membrane lipid bilayer. May participate in the regulation of osmotic pressure changes within the cell.</text>
</comment>
<evidence type="ECO:0000256" key="1">
    <source>
        <dbReference type="ARBA" id="ARBA00004141"/>
    </source>
</evidence>
<keyword evidence="8 9" id="KW-0407">Ion channel</keyword>
<keyword evidence="6 9" id="KW-0406">Ion transport</keyword>
<keyword evidence="5 9" id="KW-1133">Transmembrane helix</keyword>
<dbReference type="InterPro" id="IPR037673">
    <property type="entry name" value="MSC/AndL"/>
</dbReference>
<dbReference type="Proteomes" id="UP001364211">
    <property type="component" value="Unassembled WGS sequence"/>
</dbReference>
<gene>
    <name evidence="9 10" type="primary">mscL</name>
    <name evidence="10" type="ORF">WJX68_16240</name>
</gene>
<evidence type="ECO:0000313" key="11">
    <source>
        <dbReference type="Proteomes" id="UP001364211"/>
    </source>
</evidence>
<evidence type="ECO:0000256" key="4">
    <source>
        <dbReference type="ARBA" id="ARBA00022692"/>
    </source>
</evidence>
<reference evidence="10 11" key="1">
    <citation type="submission" date="2024-03" db="EMBL/GenBank/DDBJ databases">
        <title>Draft genome sequence of Pseudonocardia sp. DW16-2.</title>
        <authorList>
            <person name="Duangmal K."/>
        </authorList>
    </citation>
    <scope>NUCLEOTIDE SEQUENCE [LARGE SCALE GENOMIC DNA]</scope>
    <source>
        <strain evidence="10 11">DW16-2</strain>
    </source>
</reference>
<dbReference type="SUPFAM" id="SSF81330">
    <property type="entry name" value="Gated mechanosensitive channel"/>
    <property type="match status" value="1"/>
</dbReference>
<evidence type="ECO:0000256" key="2">
    <source>
        <dbReference type="ARBA" id="ARBA00022448"/>
    </source>
</evidence>
<dbReference type="PANTHER" id="PTHR30266:SF2">
    <property type="entry name" value="LARGE-CONDUCTANCE MECHANOSENSITIVE CHANNEL"/>
    <property type="match status" value="1"/>
</dbReference>
<dbReference type="InterPro" id="IPR036019">
    <property type="entry name" value="MscL_channel"/>
</dbReference>
<dbReference type="InterPro" id="IPR001185">
    <property type="entry name" value="MS_channel"/>
</dbReference>
<organism evidence="10 11">
    <name type="scientific">Pseudonocardia spirodelae</name>
    <dbReference type="NCBI Taxonomy" id="3133431"/>
    <lineage>
        <taxon>Bacteria</taxon>
        <taxon>Bacillati</taxon>
        <taxon>Actinomycetota</taxon>
        <taxon>Actinomycetes</taxon>
        <taxon>Pseudonocardiales</taxon>
        <taxon>Pseudonocardiaceae</taxon>
        <taxon>Pseudonocardia</taxon>
    </lineage>
</organism>
<dbReference type="RefSeq" id="WP_340291687.1">
    <property type="nucleotide sequence ID" value="NZ_JBBJUP010000012.1"/>
</dbReference>
<evidence type="ECO:0000256" key="8">
    <source>
        <dbReference type="ARBA" id="ARBA00023303"/>
    </source>
</evidence>
<comment type="caution">
    <text evidence="10">The sequence shown here is derived from an EMBL/GenBank/DDBJ whole genome shotgun (WGS) entry which is preliminary data.</text>
</comment>
<evidence type="ECO:0000256" key="9">
    <source>
        <dbReference type="HAMAP-Rule" id="MF_00115"/>
    </source>
</evidence>
<name>A0ABU8T966_9PSEU</name>
<keyword evidence="2 9" id="KW-0813">Transport</keyword>
<dbReference type="NCBIfam" id="TIGR00220">
    <property type="entry name" value="mscL"/>
    <property type="match status" value="1"/>
</dbReference>
<protein>
    <recommendedName>
        <fullName evidence="9">Large-conductance mechanosensitive channel</fullName>
    </recommendedName>
</protein>
<sequence length="143" mass="15272">MIKGFKDFLLRGNVVELAVAVVIGAAFTAVVTAFTAAFLKPLIQLFSGGGELAGSFEVNGVAFDWASFVNALITFVITAAVVYFLVVLPLKTLEERRRRGEEPAPAEPTQVELLTEIRDLLREARGEEAAGRHAVGDPDGPTG</sequence>
<evidence type="ECO:0000256" key="7">
    <source>
        <dbReference type="ARBA" id="ARBA00023136"/>
    </source>
</evidence>
<keyword evidence="11" id="KW-1185">Reference proteome</keyword>
<evidence type="ECO:0000256" key="5">
    <source>
        <dbReference type="ARBA" id="ARBA00022989"/>
    </source>
</evidence>
<dbReference type="HAMAP" id="MF_00115">
    <property type="entry name" value="MscL"/>
    <property type="match status" value="1"/>
</dbReference>
<keyword evidence="7 9" id="KW-0472">Membrane</keyword>
<accession>A0ABU8T966</accession>
<evidence type="ECO:0000256" key="3">
    <source>
        <dbReference type="ARBA" id="ARBA00022475"/>
    </source>
</evidence>
<keyword evidence="4 9" id="KW-0812">Transmembrane</keyword>
<feature type="transmembrane region" description="Helical" evidence="9">
    <location>
        <begin position="12"/>
        <end position="39"/>
    </location>
</feature>
<keyword evidence="3 9" id="KW-1003">Cell membrane</keyword>
<comment type="similarity">
    <text evidence="9">Belongs to the MscL family.</text>
</comment>
<evidence type="ECO:0000313" key="10">
    <source>
        <dbReference type="EMBL" id="MEJ8280494.1"/>
    </source>
</evidence>
<proteinExistence type="inferred from homology"/>
<dbReference type="PANTHER" id="PTHR30266">
    <property type="entry name" value="MECHANOSENSITIVE CHANNEL MSCL"/>
    <property type="match status" value="1"/>
</dbReference>
<evidence type="ECO:0000256" key="6">
    <source>
        <dbReference type="ARBA" id="ARBA00023065"/>
    </source>
</evidence>
<comment type="subcellular location">
    <subcellularLocation>
        <location evidence="9">Cell membrane</location>
        <topology evidence="9">Multi-pass membrane protein</topology>
    </subcellularLocation>
    <subcellularLocation>
        <location evidence="1">Membrane</location>
        <topology evidence="1">Multi-pass membrane protein</topology>
    </subcellularLocation>
</comment>
<dbReference type="Pfam" id="PF01741">
    <property type="entry name" value="MscL"/>
    <property type="match status" value="1"/>
</dbReference>
<dbReference type="Gene3D" id="1.10.1200.120">
    <property type="entry name" value="Large-conductance mechanosensitive channel, MscL, domain 1"/>
    <property type="match status" value="1"/>
</dbReference>
<dbReference type="EMBL" id="JBBJUP010000012">
    <property type="protein sequence ID" value="MEJ8280494.1"/>
    <property type="molecule type" value="Genomic_DNA"/>
</dbReference>